<proteinExistence type="predicted"/>
<evidence type="ECO:0000313" key="2">
    <source>
        <dbReference type="Proteomes" id="UP000198575"/>
    </source>
</evidence>
<dbReference type="RefSeq" id="WP_092409449.1">
    <property type="nucleotide sequence ID" value="NZ_FOVF01000026.1"/>
</dbReference>
<accession>A0A1I4ZIW4</accession>
<dbReference type="Proteomes" id="UP000198575">
    <property type="component" value="Unassembled WGS sequence"/>
</dbReference>
<dbReference type="STRING" id="578942.SAMN05216289_12611"/>
<keyword evidence="2" id="KW-1185">Reference proteome</keyword>
<name>A0A1I4ZIW4_9GAMM</name>
<gene>
    <name evidence="1" type="ORF">SAMN05216289_12611</name>
</gene>
<protein>
    <recommendedName>
        <fullName evidence="3">DUF1415 domain-containing protein</fullName>
    </recommendedName>
</protein>
<dbReference type="InterPro" id="IPR009858">
    <property type="entry name" value="DUF1415"/>
</dbReference>
<dbReference type="Pfam" id="PF07209">
    <property type="entry name" value="DUF1415"/>
    <property type="match status" value="1"/>
</dbReference>
<organism evidence="1 2">
    <name type="scientific">Dokdonella immobilis</name>
    <dbReference type="NCBI Taxonomy" id="578942"/>
    <lineage>
        <taxon>Bacteria</taxon>
        <taxon>Pseudomonadati</taxon>
        <taxon>Pseudomonadota</taxon>
        <taxon>Gammaproteobacteria</taxon>
        <taxon>Lysobacterales</taxon>
        <taxon>Rhodanobacteraceae</taxon>
        <taxon>Dokdonella</taxon>
    </lineage>
</organism>
<dbReference type="AlphaFoldDB" id="A0A1I4ZIW4"/>
<evidence type="ECO:0000313" key="1">
    <source>
        <dbReference type="EMBL" id="SFN49860.1"/>
    </source>
</evidence>
<sequence>MNEESSVASSAADEASVIAATRTWIERAVIGLNLCPFARLPYLDGRVCFRVSRATGGEGVLDDLCGELQSLAAAAAADCETTLLIVPHAFVDFLDFNDFLDEADAALEVLGLDGEIQIASFHPDYRFADSGPDDVENCSNRSPFPTLHLLRESSIERAVESIADTDAIFERNIETLRRLGWEGWKSLWRPRPDGA</sequence>
<dbReference type="EMBL" id="FOVF01000026">
    <property type="protein sequence ID" value="SFN49860.1"/>
    <property type="molecule type" value="Genomic_DNA"/>
</dbReference>
<evidence type="ECO:0008006" key="3">
    <source>
        <dbReference type="Google" id="ProtNLM"/>
    </source>
</evidence>
<reference evidence="1 2" key="1">
    <citation type="submission" date="2016-10" db="EMBL/GenBank/DDBJ databases">
        <authorList>
            <person name="de Groot N.N."/>
        </authorList>
    </citation>
    <scope>NUCLEOTIDE SEQUENCE [LARGE SCALE GENOMIC DNA]</scope>
    <source>
        <strain evidence="1 2">CGMCC 1.7659</strain>
    </source>
</reference>
<dbReference type="OrthoDB" id="277390at2"/>